<comment type="similarity">
    <text evidence="2">Belongs to the peptidase S54 family.</text>
</comment>
<evidence type="ECO:0000256" key="6">
    <source>
        <dbReference type="ARBA" id="ARBA00023136"/>
    </source>
</evidence>
<dbReference type="SUPFAM" id="SSF144091">
    <property type="entry name" value="Rhomboid-like"/>
    <property type="match status" value="1"/>
</dbReference>
<dbReference type="HOGENOM" id="CLU_055068_4_1_2"/>
<dbReference type="InterPro" id="IPR050925">
    <property type="entry name" value="Rhomboid_protease_S54"/>
</dbReference>
<dbReference type="PANTHER" id="PTHR43731">
    <property type="entry name" value="RHOMBOID PROTEASE"/>
    <property type="match status" value="1"/>
</dbReference>
<evidence type="ECO:0000313" key="9">
    <source>
        <dbReference type="EMBL" id="AEH06534.1"/>
    </source>
</evidence>
<evidence type="ECO:0000256" key="2">
    <source>
        <dbReference type="ARBA" id="ARBA00009045"/>
    </source>
</evidence>
<dbReference type="STRING" id="647113.Metok_0554"/>
<keyword evidence="4" id="KW-0378">Hydrolase</keyword>
<name>F8ALE6_METOI</name>
<dbReference type="PANTHER" id="PTHR43731:SF14">
    <property type="entry name" value="PRESENILIN-ASSOCIATED RHOMBOID-LIKE PROTEIN, MITOCHONDRIAL"/>
    <property type="match status" value="1"/>
</dbReference>
<feature type="transmembrane region" description="Helical" evidence="7">
    <location>
        <begin position="142"/>
        <end position="160"/>
    </location>
</feature>
<feature type="transmembrane region" description="Helical" evidence="7">
    <location>
        <begin position="42"/>
        <end position="65"/>
    </location>
</feature>
<dbReference type="Pfam" id="PF01694">
    <property type="entry name" value="Rhomboid"/>
    <property type="match status" value="1"/>
</dbReference>
<evidence type="ECO:0000256" key="1">
    <source>
        <dbReference type="ARBA" id="ARBA00004141"/>
    </source>
</evidence>
<dbReference type="Gene3D" id="1.20.1540.10">
    <property type="entry name" value="Rhomboid-like"/>
    <property type="match status" value="1"/>
</dbReference>
<dbReference type="EMBL" id="CP002792">
    <property type="protein sequence ID" value="AEH06534.1"/>
    <property type="molecule type" value="Genomic_DNA"/>
</dbReference>
<evidence type="ECO:0000259" key="8">
    <source>
        <dbReference type="Pfam" id="PF01694"/>
    </source>
</evidence>
<organism evidence="9 10">
    <name type="scientific">Methanothermococcus okinawensis (strain DSM 14208 / JCM 11175 / IH1)</name>
    <dbReference type="NCBI Taxonomy" id="647113"/>
    <lineage>
        <taxon>Archaea</taxon>
        <taxon>Methanobacteriati</taxon>
        <taxon>Methanobacteriota</taxon>
        <taxon>Methanomada group</taxon>
        <taxon>Methanococci</taxon>
        <taxon>Methanococcales</taxon>
        <taxon>Methanococcaceae</taxon>
        <taxon>Methanothermococcus</taxon>
    </lineage>
</organism>
<accession>F8ALE6</accession>
<keyword evidence="6 7" id="KW-0472">Membrane</keyword>
<evidence type="ECO:0000256" key="5">
    <source>
        <dbReference type="ARBA" id="ARBA00022989"/>
    </source>
</evidence>
<feature type="domain" description="Peptidase S54 rhomboid" evidence="8">
    <location>
        <begin position="38"/>
        <end position="182"/>
    </location>
</feature>
<dbReference type="GO" id="GO:0016020">
    <property type="term" value="C:membrane"/>
    <property type="evidence" value="ECO:0007669"/>
    <property type="project" value="UniProtKB-SubCell"/>
</dbReference>
<dbReference type="RefSeq" id="WP_013866720.1">
    <property type="nucleotide sequence ID" value="NC_015636.1"/>
</dbReference>
<evidence type="ECO:0000313" key="10">
    <source>
        <dbReference type="Proteomes" id="UP000009296"/>
    </source>
</evidence>
<comment type="subcellular location">
    <subcellularLocation>
        <location evidence="1">Membrane</location>
        <topology evidence="1">Multi-pass membrane protein</topology>
    </subcellularLocation>
</comment>
<dbReference type="AlphaFoldDB" id="F8ALE6"/>
<keyword evidence="10" id="KW-1185">Reference proteome</keyword>
<feature type="transmembrane region" description="Helical" evidence="7">
    <location>
        <begin position="77"/>
        <end position="96"/>
    </location>
</feature>
<evidence type="ECO:0000256" key="3">
    <source>
        <dbReference type="ARBA" id="ARBA00022692"/>
    </source>
</evidence>
<gene>
    <name evidence="9" type="ordered locus">Metok_0554</name>
</gene>
<keyword evidence="3 7" id="KW-0812">Transmembrane</keyword>
<dbReference type="KEGG" id="mok:Metok_0554"/>
<dbReference type="OrthoDB" id="26567at2157"/>
<reference evidence="9" key="1">
    <citation type="submission" date="2011-05" db="EMBL/GenBank/DDBJ databases">
        <title>Complete sequence of chromosome of Methanothermococcus okinawensis IH1.</title>
        <authorList>
            <consortium name="US DOE Joint Genome Institute"/>
            <person name="Lucas S."/>
            <person name="Han J."/>
            <person name="Lapidus A."/>
            <person name="Cheng J.-F."/>
            <person name="Goodwin L."/>
            <person name="Pitluck S."/>
            <person name="Peters L."/>
            <person name="Mikhailova N."/>
            <person name="Held B."/>
            <person name="Han C."/>
            <person name="Tapia R."/>
            <person name="Land M."/>
            <person name="Hauser L."/>
            <person name="Kyrpides N."/>
            <person name="Ivanova N."/>
            <person name="Pagani I."/>
            <person name="Sieprawska-Lupa M."/>
            <person name="Takai K."/>
            <person name="Miyazaki J."/>
            <person name="Whitman W."/>
            <person name="Woyke T."/>
        </authorList>
    </citation>
    <scope>NUCLEOTIDE SEQUENCE</scope>
    <source>
        <strain evidence="9">IH1</strain>
    </source>
</reference>
<dbReference type="InterPro" id="IPR022764">
    <property type="entry name" value="Peptidase_S54_rhomboid_dom"/>
</dbReference>
<dbReference type="GO" id="GO:0004252">
    <property type="term" value="F:serine-type endopeptidase activity"/>
    <property type="evidence" value="ECO:0007669"/>
    <property type="project" value="InterPro"/>
</dbReference>
<dbReference type="GeneID" id="10772679"/>
<sequence>MRYTITIIGVCVVVFLFELFSNSLVNLLSFNPQYALNMPWQFITSIFIHGSFTHLFLNMFVLFFFGLRLEKWIGGANFLKIFFISGIAGNIAYLLYSYSTNQYIPAVGASGAISGIIGALTILDPNMEIMIFPFPIPIKLKYATILFAGFEILCLIFSIMPTIGHAAHLGGLFTGMLCGKLLNKRYISYYY</sequence>
<dbReference type="Proteomes" id="UP000009296">
    <property type="component" value="Chromosome"/>
</dbReference>
<feature type="transmembrane region" description="Helical" evidence="7">
    <location>
        <begin position="7"/>
        <end position="30"/>
    </location>
</feature>
<dbReference type="eggNOG" id="arCOG01770">
    <property type="taxonomic scope" value="Archaea"/>
</dbReference>
<evidence type="ECO:0000256" key="4">
    <source>
        <dbReference type="ARBA" id="ARBA00022801"/>
    </source>
</evidence>
<proteinExistence type="inferred from homology"/>
<evidence type="ECO:0000256" key="7">
    <source>
        <dbReference type="SAM" id="Phobius"/>
    </source>
</evidence>
<dbReference type="InterPro" id="IPR035952">
    <property type="entry name" value="Rhomboid-like_sf"/>
</dbReference>
<keyword evidence="5 7" id="KW-1133">Transmembrane helix</keyword>
<protein>
    <submittedName>
        <fullName evidence="9">Rhomboid family protein</fullName>
    </submittedName>
</protein>
<feature type="transmembrane region" description="Helical" evidence="7">
    <location>
        <begin position="102"/>
        <end position="122"/>
    </location>
</feature>